<dbReference type="PRINTS" id="PR01157">
    <property type="entry name" value="P2YPURNOCPTR"/>
</dbReference>
<feature type="transmembrane region" description="Helical" evidence="5">
    <location>
        <begin position="219"/>
        <end position="237"/>
    </location>
</feature>
<evidence type="ECO:0000313" key="8">
    <source>
        <dbReference type="Proteomes" id="UP001460270"/>
    </source>
</evidence>
<dbReference type="InterPro" id="IPR017452">
    <property type="entry name" value="GPCR_Rhodpsn_7TM"/>
</dbReference>
<proteinExistence type="predicted"/>
<evidence type="ECO:0000256" key="3">
    <source>
        <dbReference type="ARBA" id="ARBA00022989"/>
    </source>
</evidence>
<keyword evidence="3 5" id="KW-1133">Transmembrane helix</keyword>
<comment type="subcellular location">
    <subcellularLocation>
        <location evidence="1">Membrane</location>
    </subcellularLocation>
</comment>
<gene>
    <name evidence="7" type="ORF">WMY93_009620</name>
</gene>
<keyword evidence="2 5" id="KW-0812">Transmembrane</keyword>
<dbReference type="Pfam" id="PF00001">
    <property type="entry name" value="7tm_1"/>
    <property type="match status" value="1"/>
</dbReference>
<dbReference type="SUPFAM" id="SSF81321">
    <property type="entry name" value="Family A G protein-coupled receptor-like"/>
    <property type="match status" value="1"/>
</dbReference>
<dbReference type="GO" id="GO:0008188">
    <property type="term" value="F:neuropeptide receptor activity"/>
    <property type="evidence" value="ECO:0007669"/>
    <property type="project" value="InterPro"/>
</dbReference>
<feature type="transmembrane region" description="Helical" evidence="5">
    <location>
        <begin position="98"/>
        <end position="115"/>
    </location>
</feature>
<feature type="transmembrane region" description="Helical" evidence="5">
    <location>
        <begin position="180"/>
        <end position="207"/>
    </location>
</feature>
<dbReference type="InterPro" id="IPR027294">
    <property type="entry name" value="NPS_rcpt"/>
</dbReference>
<keyword evidence="4 5" id="KW-0472">Membrane</keyword>
<keyword evidence="8" id="KW-1185">Reference proteome</keyword>
<evidence type="ECO:0000313" key="7">
    <source>
        <dbReference type="EMBL" id="KAK7922718.1"/>
    </source>
</evidence>
<dbReference type="PROSITE" id="PS50262">
    <property type="entry name" value="G_PROTEIN_RECEP_F1_2"/>
    <property type="match status" value="1"/>
</dbReference>
<organism evidence="7 8">
    <name type="scientific">Mugilogobius chulae</name>
    <name type="common">yellowstripe goby</name>
    <dbReference type="NCBI Taxonomy" id="88201"/>
    <lineage>
        <taxon>Eukaryota</taxon>
        <taxon>Metazoa</taxon>
        <taxon>Chordata</taxon>
        <taxon>Craniata</taxon>
        <taxon>Vertebrata</taxon>
        <taxon>Euteleostomi</taxon>
        <taxon>Actinopterygii</taxon>
        <taxon>Neopterygii</taxon>
        <taxon>Teleostei</taxon>
        <taxon>Neoteleostei</taxon>
        <taxon>Acanthomorphata</taxon>
        <taxon>Gobiaria</taxon>
        <taxon>Gobiiformes</taxon>
        <taxon>Gobioidei</taxon>
        <taxon>Gobiidae</taxon>
        <taxon>Gobionellinae</taxon>
        <taxon>Mugilogobius</taxon>
    </lineage>
</organism>
<dbReference type="Proteomes" id="UP001460270">
    <property type="component" value="Unassembled WGS sequence"/>
</dbReference>
<dbReference type="AlphaFoldDB" id="A0AAW0PFD6"/>
<dbReference type="PRINTS" id="PR00237">
    <property type="entry name" value="GPCRRHODOPSN"/>
</dbReference>
<name>A0AAW0PFD6_9GOBI</name>
<dbReference type="InterPro" id="IPR000276">
    <property type="entry name" value="GPCR_Rhodpsn"/>
</dbReference>
<feature type="transmembrane region" description="Helical" evidence="5">
    <location>
        <begin position="127"/>
        <end position="147"/>
    </location>
</feature>
<sequence>MNNSCARVSSNFTGRFLPPVYILVFIVGLIANLIGLKFLLQNWTKLFVINVFVLNLALADVLYILMLPLRVFYYLKSREWIFGEIFCKVTRFCFNMNLYGSIGFLTCIGVSRYLAIVHPVRVMGQLTTIHSVVISVLVWVLVSVQSLPDMFFPKMSANRNQSCFDTTSNEFVEDYLTYSLGWTVTGFCLPLLIIMGCYSHAIVTLFCSSSTYRCKRLRFLMVTLLLFSVCYIPYHVFKNLNLWVRVLIKKKQCYSWFNMVYMAHQVSRGLVCLNPALNPLVYLHVIEELSSGFRALIGRTQRVLYRNKMSSITGDTSSHVTDQV</sequence>
<accession>A0AAW0PFD6</accession>
<reference evidence="8" key="1">
    <citation type="submission" date="2024-04" db="EMBL/GenBank/DDBJ databases">
        <title>Salinicola lusitanus LLJ914,a marine bacterium isolated from the Okinawa Trough.</title>
        <authorList>
            <person name="Li J."/>
        </authorList>
    </citation>
    <scope>NUCLEOTIDE SEQUENCE [LARGE SCALE GENOMIC DNA]</scope>
</reference>
<dbReference type="EMBL" id="JBBPFD010000006">
    <property type="protein sequence ID" value="KAK7922718.1"/>
    <property type="molecule type" value="Genomic_DNA"/>
</dbReference>
<dbReference type="PANTHER" id="PTHR24244">
    <property type="entry name" value="NEUROPEPTIDE S RECEPTOR"/>
    <property type="match status" value="1"/>
</dbReference>
<feature type="transmembrane region" description="Helical" evidence="5">
    <location>
        <begin position="20"/>
        <end position="40"/>
    </location>
</feature>
<protein>
    <recommendedName>
        <fullName evidence="6">G-protein coupled receptors family 1 profile domain-containing protein</fullName>
    </recommendedName>
</protein>
<evidence type="ECO:0000256" key="4">
    <source>
        <dbReference type="ARBA" id="ARBA00023136"/>
    </source>
</evidence>
<evidence type="ECO:0000259" key="6">
    <source>
        <dbReference type="PROSITE" id="PS50262"/>
    </source>
</evidence>
<feature type="transmembrane region" description="Helical" evidence="5">
    <location>
        <begin position="47"/>
        <end position="66"/>
    </location>
</feature>
<evidence type="ECO:0000256" key="1">
    <source>
        <dbReference type="ARBA" id="ARBA00004370"/>
    </source>
</evidence>
<evidence type="ECO:0000256" key="5">
    <source>
        <dbReference type="SAM" id="Phobius"/>
    </source>
</evidence>
<feature type="domain" description="G-protein coupled receptors family 1 profile" evidence="6">
    <location>
        <begin position="31"/>
        <end position="282"/>
    </location>
</feature>
<evidence type="ECO:0000256" key="2">
    <source>
        <dbReference type="ARBA" id="ARBA00022692"/>
    </source>
</evidence>
<dbReference type="PANTHER" id="PTHR24244:SF0">
    <property type="entry name" value="G-PROTEIN COUPLED RECEPTORS FAMILY 1 PROFILE DOMAIN-CONTAINING PROTEIN"/>
    <property type="match status" value="1"/>
</dbReference>
<dbReference type="Gene3D" id="1.20.1070.10">
    <property type="entry name" value="Rhodopsin 7-helix transmembrane proteins"/>
    <property type="match status" value="1"/>
</dbReference>
<comment type="caution">
    <text evidence="7">The sequence shown here is derived from an EMBL/GenBank/DDBJ whole genome shotgun (WGS) entry which is preliminary data.</text>
</comment>
<dbReference type="GO" id="GO:0016020">
    <property type="term" value="C:membrane"/>
    <property type="evidence" value="ECO:0007669"/>
    <property type="project" value="UniProtKB-SubCell"/>
</dbReference>